<organism evidence="7 8">
    <name type="scientific">Reyranella soli</name>
    <dbReference type="NCBI Taxonomy" id="1230389"/>
    <lineage>
        <taxon>Bacteria</taxon>
        <taxon>Pseudomonadati</taxon>
        <taxon>Pseudomonadota</taxon>
        <taxon>Alphaproteobacteria</taxon>
        <taxon>Hyphomicrobiales</taxon>
        <taxon>Reyranellaceae</taxon>
        <taxon>Reyranella</taxon>
    </lineage>
</organism>
<dbReference type="AlphaFoldDB" id="A0A512NDV2"/>
<comment type="caution">
    <text evidence="7">The sequence shown here is derived from an EMBL/GenBank/DDBJ whole genome shotgun (WGS) entry which is preliminary data.</text>
</comment>
<dbReference type="SUPFAM" id="SSF46626">
    <property type="entry name" value="Cytochrome c"/>
    <property type="match status" value="1"/>
</dbReference>
<dbReference type="GO" id="GO:0009055">
    <property type="term" value="F:electron transfer activity"/>
    <property type="evidence" value="ECO:0007669"/>
    <property type="project" value="InterPro"/>
</dbReference>
<dbReference type="PROSITE" id="PS51007">
    <property type="entry name" value="CYTC"/>
    <property type="match status" value="1"/>
</dbReference>
<dbReference type="Gene3D" id="1.10.760.10">
    <property type="entry name" value="Cytochrome c-like domain"/>
    <property type="match status" value="1"/>
</dbReference>
<dbReference type="Proteomes" id="UP000321058">
    <property type="component" value="Unassembled WGS sequence"/>
</dbReference>
<keyword evidence="1 4" id="KW-0349">Heme</keyword>
<keyword evidence="2 4" id="KW-0479">Metal-binding</keyword>
<evidence type="ECO:0000259" key="6">
    <source>
        <dbReference type="PROSITE" id="PS51007"/>
    </source>
</evidence>
<keyword evidence="5" id="KW-0732">Signal</keyword>
<dbReference type="EMBL" id="BKAJ01000074">
    <property type="protein sequence ID" value="GEP57104.1"/>
    <property type="molecule type" value="Genomic_DNA"/>
</dbReference>
<gene>
    <name evidence="7" type="primary">cycB</name>
    <name evidence="7" type="ORF">RSO01_42700</name>
</gene>
<proteinExistence type="predicted"/>
<evidence type="ECO:0000313" key="8">
    <source>
        <dbReference type="Proteomes" id="UP000321058"/>
    </source>
</evidence>
<reference evidence="7 8" key="1">
    <citation type="submission" date="2019-07" db="EMBL/GenBank/DDBJ databases">
        <title>Whole genome shotgun sequence of Reyranella soli NBRC 108950.</title>
        <authorList>
            <person name="Hosoyama A."/>
            <person name="Uohara A."/>
            <person name="Ohji S."/>
            <person name="Ichikawa N."/>
        </authorList>
    </citation>
    <scope>NUCLEOTIDE SEQUENCE [LARGE SCALE GENOMIC DNA]</scope>
    <source>
        <strain evidence="7 8">NBRC 108950</strain>
    </source>
</reference>
<evidence type="ECO:0000256" key="1">
    <source>
        <dbReference type="ARBA" id="ARBA00022617"/>
    </source>
</evidence>
<evidence type="ECO:0000256" key="5">
    <source>
        <dbReference type="SAM" id="SignalP"/>
    </source>
</evidence>
<evidence type="ECO:0000256" key="3">
    <source>
        <dbReference type="ARBA" id="ARBA00023004"/>
    </source>
</evidence>
<dbReference type="OrthoDB" id="7873796at2"/>
<sequence length="101" mass="10992">MLRRLACAIVFIPSFAVAQDAQQGREIALRWCSSCHVVDRAATSAPANGLPTFPGIAAKPGLSADQLRAAMNPQHSRMPDLALSRRQQDDLIAYIYSLRAN</sequence>
<keyword evidence="3 4" id="KW-0408">Iron</keyword>
<dbReference type="RefSeq" id="WP_147151475.1">
    <property type="nucleotide sequence ID" value="NZ_BKAJ01000074.1"/>
</dbReference>
<accession>A0A512NDV2</accession>
<dbReference type="InterPro" id="IPR009056">
    <property type="entry name" value="Cyt_c-like_dom"/>
</dbReference>
<dbReference type="GO" id="GO:0020037">
    <property type="term" value="F:heme binding"/>
    <property type="evidence" value="ECO:0007669"/>
    <property type="project" value="InterPro"/>
</dbReference>
<keyword evidence="8" id="KW-1185">Reference proteome</keyword>
<dbReference type="InterPro" id="IPR036909">
    <property type="entry name" value="Cyt_c-like_dom_sf"/>
</dbReference>
<feature type="chain" id="PRO_5021914392" evidence="5">
    <location>
        <begin position="19"/>
        <end position="101"/>
    </location>
</feature>
<evidence type="ECO:0000256" key="2">
    <source>
        <dbReference type="ARBA" id="ARBA00022723"/>
    </source>
</evidence>
<evidence type="ECO:0000313" key="7">
    <source>
        <dbReference type="EMBL" id="GEP57104.1"/>
    </source>
</evidence>
<evidence type="ECO:0000256" key="4">
    <source>
        <dbReference type="PROSITE-ProRule" id="PRU00433"/>
    </source>
</evidence>
<feature type="domain" description="Cytochrome c" evidence="6">
    <location>
        <begin position="19"/>
        <end position="99"/>
    </location>
</feature>
<dbReference type="GO" id="GO:0046872">
    <property type="term" value="F:metal ion binding"/>
    <property type="evidence" value="ECO:0007669"/>
    <property type="project" value="UniProtKB-KW"/>
</dbReference>
<name>A0A512NDV2_9HYPH</name>
<protein>
    <submittedName>
        <fullName evidence="7">Cytochrome c-552</fullName>
    </submittedName>
</protein>
<feature type="signal peptide" evidence="5">
    <location>
        <begin position="1"/>
        <end position="18"/>
    </location>
</feature>